<keyword evidence="2" id="KW-0472">Membrane</keyword>
<accession>A0ABY2GEK7</accession>
<protein>
    <submittedName>
        <fullName evidence="3">Uncharacterized protein</fullName>
    </submittedName>
</protein>
<organism evidence="3 4">
    <name type="scientific">Mycobacteroides salmoniphilum</name>
    <dbReference type="NCBI Taxonomy" id="404941"/>
    <lineage>
        <taxon>Bacteria</taxon>
        <taxon>Bacillati</taxon>
        <taxon>Actinomycetota</taxon>
        <taxon>Actinomycetes</taxon>
        <taxon>Mycobacteriales</taxon>
        <taxon>Mycobacteriaceae</taxon>
        <taxon>Mycobacteroides</taxon>
    </lineage>
</organism>
<evidence type="ECO:0000313" key="4">
    <source>
        <dbReference type="Proteomes" id="UP000294844"/>
    </source>
</evidence>
<proteinExistence type="predicted"/>
<name>A0ABY2GEK7_9MYCO</name>
<dbReference type="EMBL" id="PECM01000008">
    <property type="protein sequence ID" value="TEA04344.1"/>
    <property type="molecule type" value="Genomic_DNA"/>
</dbReference>
<evidence type="ECO:0000256" key="1">
    <source>
        <dbReference type="SAM" id="MobiDB-lite"/>
    </source>
</evidence>
<keyword evidence="2" id="KW-0812">Transmembrane</keyword>
<evidence type="ECO:0000313" key="3">
    <source>
        <dbReference type="EMBL" id="TEA04344.1"/>
    </source>
</evidence>
<keyword evidence="2" id="KW-1133">Transmembrane helix</keyword>
<reference evidence="3 4" key="1">
    <citation type="journal article" date="2019" name="Sci. Rep.">
        <title>Extended insight into the Mycobacterium chelonae-abscessus complex through whole genome sequencing of Mycobacterium salmoniphilum outbreak and Mycobacterium salmoniphilum-like strains.</title>
        <authorList>
            <person name="Behra P.R.K."/>
            <person name="Das S."/>
            <person name="Pettersson B.M.F."/>
            <person name="Shirreff L."/>
            <person name="DuCote T."/>
            <person name="Jacobsson K.G."/>
            <person name="Ennis D.G."/>
            <person name="Kirsebom L.A."/>
        </authorList>
    </citation>
    <scope>NUCLEOTIDE SEQUENCE [LARGE SCALE GENOMIC DNA]</scope>
    <source>
        <strain evidence="3 4">CCUG 60883</strain>
    </source>
</reference>
<evidence type="ECO:0000256" key="2">
    <source>
        <dbReference type="SAM" id="Phobius"/>
    </source>
</evidence>
<feature type="compositionally biased region" description="Basic and acidic residues" evidence="1">
    <location>
        <begin position="61"/>
        <end position="77"/>
    </location>
</feature>
<sequence length="77" mass="8376">MLSNRRMGISLLDFAASVLVISTAGAFLPCVVAVMMKRTDMKQVDISVGLKGLSIHLKQHPRYDPPNGREKHGGSAR</sequence>
<feature type="transmembrane region" description="Helical" evidence="2">
    <location>
        <begin position="14"/>
        <end position="36"/>
    </location>
</feature>
<gene>
    <name evidence="3" type="ORF">CCUG60883_01637</name>
</gene>
<dbReference type="Proteomes" id="UP000294844">
    <property type="component" value="Unassembled WGS sequence"/>
</dbReference>
<keyword evidence="4" id="KW-1185">Reference proteome</keyword>
<comment type="caution">
    <text evidence="3">The sequence shown here is derived from an EMBL/GenBank/DDBJ whole genome shotgun (WGS) entry which is preliminary data.</text>
</comment>
<feature type="region of interest" description="Disordered" evidence="1">
    <location>
        <begin position="58"/>
        <end position="77"/>
    </location>
</feature>